<gene>
    <name evidence="1" type="ORF">LTRI10_LOCUS51234</name>
</gene>
<evidence type="ECO:0000313" key="2">
    <source>
        <dbReference type="Proteomes" id="UP001497516"/>
    </source>
</evidence>
<dbReference type="AlphaFoldDB" id="A0AAV2GMJ8"/>
<keyword evidence="2" id="KW-1185">Reference proteome</keyword>
<protein>
    <submittedName>
        <fullName evidence="1">Uncharacterized protein</fullName>
    </submittedName>
</protein>
<dbReference type="Proteomes" id="UP001497516">
    <property type="component" value="Chromosome 9"/>
</dbReference>
<proteinExistence type="predicted"/>
<name>A0AAV2GMJ8_9ROSI</name>
<evidence type="ECO:0000313" key="1">
    <source>
        <dbReference type="EMBL" id="CAL1411904.1"/>
    </source>
</evidence>
<dbReference type="EMBL" id="OZ034822">
    <property type="protein sequence ID" value="CAL1411904.1"/>
    <property type="molecule type" value="Genomic_DNA"/>
</dbReference>
<sequence>MDPTLCENERKLQVLELEEWRLHAYENTKLYKEKMKRFHDARLKGGKDFQTGEQMLLYNSKLHLFPRKLRSKRSSPFVVTQVLPYGVVEISHLQQGTFKVNVNHLKRYLEGEVMLQNESMLLQDI</sequence>
<reference evidence="1 2" key="1">
    <citation type="submission" date="2024-04" db="EMBL/GenBank/DDBJ databases">
        <authorList>
            <person name="Fracassetti M."/>
        </authorList>
    </citation>
    <scope>NUCLEOTIDE SEQUENCE [LARGE SCALE GENOMIC DNA]</scope>
</reference>
<accession>A0AAV2GMJ8</accession>
<organism evidence="1 2">
    <name type="scientific">Linum trigynum</name>
    <dbReference type="NCBI Taxonomy" id="586398"/>
    <lineage>
        <taxon>Eukaryota</taxon>
        <taxon>Viridiplantae</taxon>
        <taxon>Streptophyta</taxon>
        <taxon>Embryophyta</taxon>
        <taxon>Tracheophyta</taxon>
        <taxon>Spermatophyta</taxon>
        <taxon>Magnoliopsida</taxon>
        <taxon>eudicotyledons</taxon>
        <taxon>Gunneridae</taxon>
        <taxon>Pentapetalae</taxon>
        <taxon>rosids</taxon>
        <taxon>fabids</taxon>
        <taxon>Malpighiales</taxon>
        <taxon>Linaceae</taxon>
        <taxon>Linum</taxon>
    </lineage>
</organism>